<evidence type="ECO:0000259" key="3">
    <source>
        <dbReference type="Pfam" id="PF00535"/>
    </source>
</evidence>
<protein>
    <submittedName>
        <fullName evidence="4">Putative glycosyl transferase</fullName>
    </submittedName>
</protein>
<dbReference type="Pfam" id="PF00535">
    <property type="entry name" value="Glycos_transf_2"/>
    <property type="match status" value="1"/>
</dbReference>
<proteinExistence type="inferred from homology"/>
<gene>
    <name evidence="4" type="ORF">ROA7450_02712</name>
</gene>
<dbReference type="PANTHER" id="PTHR43630">
    <property type="entry name" value="POLY-BETA-1,6-N-ACETYL-D-GLUCOSAMINE SYNTHASE"/>
    <property type="match status" value="1"/>
</dbReference>
<organism evidence="4 5">
    <name type="scientific">Roseovarius albus</name>
    <dbReference type="NCBI Taxonomy" id="1247867"/>
    <lineage>
        <taxon>Bacteria</taxon>
        <taxon>Pseudomonadati</taxon>
        <taxon>Pseudomonadota</taxon>
        <taxon>Alphaproteobacteria</taxon>
        <taxon>Rhodobacterales</taxon>
        <taxon>Roseobacteraceae</taxon>
        <taxon>Roseovarius</taxon>
    </lineage>
</organism>
<dbReference type="InterPro" id="IPR001173">
    <property type="entry name" value="Glyco_trans_2-like"/>
</dbReference>
<dbReference type="SUPFAM" id="SSF53448">
    <property type="entry name" value="Nucleotide-diphospho-sugar transferases"/>
    <property type="match status" value="1"/>
</dbReference>
<dbReference type="PANTHER" id="PTHR43630:SF2">
    <property type="entry name" value="GLYCOSYLTRANSFERASE"/>
    <property type="match status" value="1"/>
</dbReference>
<name>A0A1X6ZJP1_9RHOB</name>
<keyword evidence="2" id="KW-0472">Membrane</keyword>
<evidence type="ECO:0000256" key="1">
    <source>
        <dbReference type="ARBA" id="ARBA00038494"/>
    </source>
</evidence>
<dbReference type="Gene3D" id="3.90.550.10">
    <property type="entry name" value="Spore Coat Polysaccharide Biosynthesis Protein SpsA, Chain A"/>
    <property type="match status" value="1"/>
</dbReference>
<feature type="transmembrane region" description="Helical" evidence="2">
    <location>
        <begin position="261"/>
        <end position="281"/>
    </location>
</feature>
<evidence type="ECO:0000313" key="5">
    <source>
        <dbReference type="Proteomes" id="UP000193061"/>
    </source>
</evidence>
<dbReference type="AlphaFoldDB" id="A0A1X6ZJP1"/>
<dbReference type="EMBL" id="FWFX01000008">
    <property type="protein sequence ID" value="SLN53164.1"/>
    <property type="molecule type" value="Genomic_DNA"/>
</dbReference>
<evidence type="ECO:0000256" key="2">
    <source>
        <dbReference type="SAM" id="Phobius"/>
    </source>
</evidence>
<dbReference type="CDD" id="cd00761">
    <property type="entry name" value="Glyco_tranf_GTA_type"/>
    <property type="match status" value="1"/>
</dbReference>
<keyword evidence="5" id="KW-1185">Reference proteome</keyword>
<keyword evidence="4" id="KW-0808">Transferase</keyword>
<dbReference type="GO" id="GO:0016740">
    <property type="term" value="F:transferase activity"/>
    <property type="evidence" value="ECO:0007669"/>
    <property type="project" value="UniProtKB-KW"/>
</dbReference>
<dbReference type="InterPro" id="IPR029044">
    <property type="entry name" value="Nucleotide-diphossugar_trans"/>
</dbReference>
<evidence type="ECO:0000313" key="4">
    <source>
        <dbReference type="EMBL" id="SLN53164.1"/>
    </source>
</evidence>
<feature type="domain" description="Glycosyltransferase 2-like" evidence="3">
    <location>
        <begin position="23"/>
        <end position="157"/>
    </location>
</feature>
<keyword evidence="2" id="KW-0812">Transmembrane</keyword>
<reference evidence="4 5" key="1">
    <citation type="submission" date="2017-03" db="EMBL/GenBank/DDBJ databases">
        <authorList>
            <person name="Afonso C.L."/>
            <person name="Miller P.J."/>
            <person name="Scott M.A."/>
            <person name="Spackman E."/>
            <person name="Goraichik I."/>
            <person name="Dimitrov K.M."/>
            <person name="Suarez D.L."/>
            <person name="Swayne D.E."/>
        </authorList>
    </citation>
    <scope>NUCLEOTIDE SEQUENCE [LARGE SCALE GENOMIC DNA]</scope>
    <source>
        <strain evidence="4 5">CECT 7450</strain>
    </source>
</reference>
<dbReference type="Proteomes" id="UP000193061">
    <property type="component" value="Unassembled WGS sequence"/>
</dbReference>
<keyword evidence="2" id="KW-1133">Transmembrane helix</keyword>
<comment type="similarity">
    <text evidence="1">Belongs to the glycosyltransferase 2 family. WaaE/KdtX subfamily.</text>
</comment>
<accession>A0A1X6ZJP1</accession>
<dbReference type="RefSeq" id="WP_234999519.1">
    <property type="nucleotide sequence ID" value="NZ_FWFX01000008.1"/>
</dbReference>
<sequence>MARNKVSRMSETRDKKIERTGISVIIAARDEESYIGGCLKSLLAQVETDACVEVIVAANACTDRTIEVARSYASAFDTLGWSLAVLDVSKPGKTNALNAGEAEAKGTCLVYLDADVRCDPELLGQLFQALSVDMPRYATGTLQVMPAKSWVTKQYARFWQRLPFVKSGGVGAGLFALNRMGRARWAAFPDIMSDDTFVRLNFAPDERVEVPARYHWPMIEGLKKLVRVRRRQDVGVEEVAHLYPDLMKNDDKIKLGSIDMLKLLLVDPVGFVVFGWVWVLVRFKSKQSGWVRGR</sequence>